<dbReference type="Proteomes" id="UP000325081">
    <property type="component" value="Unassembled WGS sequence"/>
</dbReference>
<evidence type="ECO:0000313" key="2">
    <source>
        <dbReference type="EMBL" id="GER40485.1"/>
    </source>
</evidence>
<protein>
    <submittedName>
        <fullName evidence="2">Glutathione S-transferase THETA 3</fullName>
    </submittedName>
</protein>
<name>A0A5A7Q5G5_STRAF</name>
<accession>A0A5A7Q5G5</accession>
<dbReference type="AlphaFoldDB" id="A0A5A7Q5G5"/>
<evidence type="ECO:0000256" key="1">
    <source>
        <dbReference type="SAM" id="MobiDB-lite"/>
    </source>
</evidence>
<dbReference type="PANTHER" id="PTHR45023:SF4">
    <property type="entry name" value="GLYCINE-RICH PROTEIN-RELATED"/>
    <property type="match status" value="1"/>
</dbReference>
<comment type="caution">
    <text evidence="2">The sequence shown here is derived from an EMBL/GenBank/DDBJ whole genome shotgun (WGS) entry which is preliminary data.</text>
</comment>
<evidence type="ECO:0000313" key="3">
    <source>
        <dbReference type="Proteomes" id="UP000325081"/>
    </source>
</evidence>
<organism evidence="2 3">
    <name type="scientific">Striga asiatica</name>
    <name type="common">Asiatic witchweed</name>
    <name type="synonym">Buchnera asiatica</name>
    <dbReference type="NCBI Taxonomy" id="4170"/>
    <lineage>
        <taxon>Eukaryota</taxon>
        <taxon>Viridiplantae</taxon>
        <taxon>Streptophyta</taxon>
        <taxon>Embryophyta</taxon>
        <taxon>Tracheophyta</taxon>
        <taxon>Spermatophyta</taxon>
        <taxon>Magnoliopsida</taxon>
        <taxon>eudicotyledons</taxon>
        <taxon>Gunneridae</taxon>
        <taxon>Pentapetalae</taxon>
        <taxon>asterids</taxon>
        <taxon>lamiids</taxon>
        <taxon>Lamiales</taxon>
        <taxon>Orobanchaceae</taxon>
        <taxon>Buchnereae</taxon>
        <taxon>Striga</taxon>
    </lineage>
</organism>
<sequence>MYHLSTSLVELYFFYRHWTMNSQEENNTVMSQMEKATEMNEAKTSREMENIYSRPQGLGEMPTHTYPTQYAHAPKKAKTKDNDFIISQTLENDKFNKSWSKNEDVALTKAWLYISVDADVGNNQKTAILWKQVFPVWKENMGAECKENRTPISLQQRWKKINQAVTKFNSFYEKLDRLSKSGTNLDDMKREAIRMYNECTGKKEFQNEFSEDVDPRDKGISPLHSIPDDSHDVDKIDGINKTDDIVRPKGRKASKESKKKTNEDGGVVDAIKSLRSTFEKEIEFRKESSKKEFEFKQHIANQEMKVKVAAEKRKLKDQELREEAQKIEDRQKEKEFHQKELLQKKAQKREEQLRIMSIDVSKLPETVQKRIEECQMRILNEWETEGLFGENVENKPLAEALAGESGNTIETDSDNE</sequence>
<dbReference type="GO" id="GO:0016740">
    <property type="term" value="F:transferase activity"/>
    <property type="evidence" value="ECO:0007669"/>
    <property type="project" value="UniProtKB-KW"/>
</dbReference>
<dbReference type="OrthoDB" id="2507178at2759"/>
<keyword evidence="2" id="KW-0808">Transferase</keyword>
<dbReference type="PANTHER" id="PTHR45023">
    <property type="match status" value="1"/>
</dbReference>
<reference evidence="3" key="1">
    <citation type="journal article" date="2019" name="Curr. Biol.">
        <title>Genome Sequence of Striga asiatica Provides Insight into the Evolution of Plant Parasitism.</title>
        <authorList>
            <person name="Yoshida S."/>
            <person name="Kim S."/>
            <person name="Wafula E.K."/>
            <person name="Tanskanen J."/>
            <person name="Kim Y.M."/>
            <person name="Honaas L."/>
            <person name="Yang Z."/>
            <person name="Spallek T."/>
            <person name="Conn C.E."/>
            <person name="Ichihashi Y."/>
            <person name="Cheong K."/>
            <person name="Cui S."/>
            <person name="Der J.P."/>
            <person name="Gundlach H."/>
            <person name="Jiao Y."/>
            <person name="Hori C."/>
            <person name="Ishida J.K."/>
            <person name="Kasahara H."/>
            <person name="Kiba T."/>
            <person name="Kim M.S."/>
            <person name="Koo N."/>
            <person name="Laohavisit A."/>
            <person name="Lee Y.H."/>
            <person name="Lumba S."/>
            <person name="McCourt P."/>
            <person name="Mortimer J.C."/>
            <person name="Mutuku J.M."/>
            <person name="Nomura T."/>
            <person name="Sasaki-Sekimoto Y."/>
            <person name="Seto Y."/>
            <person name="Wang Y."/>
            <person name="Wakatake T."/>
            <person name="Sakakibara H."/>
            <person name="Demura T."/>
            <person name="Yamaguchi S."/>
            <person name="Yoneyama K."/>
            <person name="Manabe R.I."/>
            <person name="Nelson D.C."/>
            <person name="Schulman A.H."/>
            <person name="Timko M.P."/>
            <person name="dePamphilis C.W."/>
            <person name="Choi D."/>
            <person name="Shirasu K."/>
        </authorList>
    </citation>
    <scope>NUCLEOTIDE SEQUENCE [LARGE SCALE GENOMIC DNA]</scope>
    <source>
        <strain evidence="3">cv. UVA1</strain>
    </source>
</reference>
<dbReference type="EMBL" id="BKCP01005894">
    <property type="protein sequence ID" value="GER40485.1"/>
    <property type="molecule type" value="Genomic_DNA"/>
</dbReference>
<keyword evidence="3" id="KW-1185">Reference proteome</keyword>
<feature type="compositionally biased region" description="Basic and acidic residues" evidence="1">
    <location>
        <begin position="226"/>
        <end position="263"/>
    </location>
</feature>
<gene>
    <name evidence="2" type="ORF">STAS_17161</name>
</gene>
<feature type="region of interest" description="Disordered" evidence="1">
    <location>
        <begin position="209"/>
        <end position="264"/>
    </location>
</feature>
<proteinExistence type="predicted"/>
<feature type="region of interest" description="Disordered" evidence="1">
    <location>
        <begin position="318"/>
        <end position="343"/>
    </location>
</feature>